<name>A0A0C9XLD9_9AGAM</name>
<evidence type="ECO:0000313" key="1">
    <source>
        <dbReference type="EMBL" id="KIK13135.1"/>
    </source>
</evidence>
<organism evidence="1 2">
    <name type="scientific">Pisolithus microcarpus 441</name>
    <dbReference type="NCBI Taxonomy" id="765257"/>
    <lineage>
        <taxon>Eukaryota</taxon>
        <taxon>Fungi</taxon>
        <taxon>Dikarya</taxon>
        <taxon>Basidiomycota</taxon>
        <taxon>Agaricomycotina</taxon>
        <taxon>Agaricomycetes</taxon>
        <taxon>Agaricomycetidae</taxon>
        <taxon>Boletales</taxon>
        <taxon>Sclerodermatineae</taxon>
        <taxon>Pisolithaceae</taxon>
        <taxon>Pisolithus</taxon>
    </lineage>
</organism>
<dbReference type="InterPro" id="IPR040521">
    <property type="entry name" value="KDZ"/>
</dbReference>
<proteinExistence type="predicted"/>
<reference evidence="2" key="2">
    <citation type="submission" date="2015-01" db="EMBL/GenBank/DDBJ databases">
        <title>Evolutionary Origins and Diversification of the Mycorrhizal Mutualists.</title>
        <authorList>
            <consortium name="DOE Joint Genome Institute"/>
            <consortium name="Mycorrhizal Genomics Consortium"/>
            <person name="Kohler A."/>
            <person name="Kuo A."/>
            <person name="Nagy L.G."/>
            <person name="Floudas D."/>
            <person name="Copeland A."/>
            <person name="Barry K.W."/>
            <person name="Cichocki N."/>
            <person name="Veneault-Fourrey C."/>
            <person name="LaButti K."/>
            <person name="Lindquist E.A."/>
            <person name="Lipzen A."/>
            <person name="Lundell T."/>
            <person name="Morin E."/>
            <person name="Murat C."/>
            <person name="Riley R."/>
            <person name="Ohm R."/>
            <person name="Sun H."/>
            <person name="Tunlid A."/>
            <person name="Henrissat B."/>
            <person name="Grigoriev I.V."/>
            <person name="Hibbett D.S."/>
            <person name="Martin F."/>
        </authorList>
    </citation>
    <scope>NUCLEOTIDE SEQUENCE [LARGE SCALE GENOMIC DNA]</scope>
    <source>
        <strain evidence="2">441</strain>
    </source>
</reference>
<evidence type="ECO:0000313" key="2">
    <source>
        <dbReference type="Proteomes" id="UP000054018"/>
    </source>
</evidence>
<dbReference type="Proteomes" id="UP000054018">
    <property type="component" value="Unassembled WGS sequence"/>
</dbReference>
<protein>
    <submittedName>
        <fullName evidence="1">Uncharacterized protein</fullName>
    </submittedName>
</protein>
<dbReference type="HOGENOM" id="CLU_091791_0_0_1"/>
<accession>A0A0C9XLD9</accession>
<reference evidence="1 2" key="1">
    <citation type="submission" date="2014-04" db="EMBL/GenBank/DDBJ databases">
        <authorList>
            <consortium name="DOE Joint Genome Institute"/>
            <person name="Kuo A."/>
            <person name="Kohler A."/>
            <person name="Costa M.D."/>
            <person name="Nagy L.G."/>
            <person name="Floudas D."/>
            <person name="Copeland A."/>
            <person name="Barry K.W."/>
            <person name="Cichocki N."/>
            <person name="Veneault-Fourrey C."/>
            <person name="LaButti K."/>
            <person name="Lindquist E.A."/>
            <person name="Lipzen A."/>
            <person name="Lundell T."/>
            <person name="Morin E."/>
            <person name="Murat C."/>
            <person name="Sun H."/>
            <person name="Tunlid A."/>
            <person name="Henrissat B."/>
            <person name="Grigoriev I.V."/>
            <person name="Hibbett D.S."/>
            <person name="Martin F."/>
            <person name="Nordberg H.P."/>
            <person name="Cantor M.N."/>
            <person name="Hua S.X."/>
        </authorList>
    </citation>
    <scope>NUCLEOTIDE SEQUENCE [LARGE SCALE GENOMIC DNA]</scope>
    <source>
        <strain evidence="1 2">441</strain>
    </source>
</reference>
<sequence length="121" mass="13683">MLHQEIFDEAEIFMAICRHGFSLMVADIVWSSEQAKYPLAAVPKLSHAFGDGLTDSYDRGCKFRTTLSPSTVGPRARALNCTSLMLAFHGYAHRRLCQLRFLARYVDGTGLEDLERCKRIL</sequence>
<gene>
    <name evidence="1" type="ORF">PISMIDRAFT_18195</name>
</gene>
<dbReference type="OrthoDB" id="2656346at2759"/>
<dbReference type="PANTHER" id="PTHR33096:SF1">
    <property type="entry name" value="CXC1-LIKE CYSTEINE CLUSTER ASSOCIATED WITH KDZ TRANSPOSASES DOMAIN-CONTAINING PROTEIN"/>
    <property type="match status" value="1"/>
</dbReference>
<dbReference type="Pfam" id="PF18758">
    <property type="entry name" value="KDZ"/>
    <property type="match status" value="1"/>
</dbReference>
<keyword evidence="2" id="KW-1185">Reference proteome</keyword>
<dbReference type="STRING" id="765257.A0A0C9XLD9"/>
<dbReference type="EMBL" id="KN834017">
    <property type="protein sequence ID" value="KIK13135.1"/>
    <property type="molecule type" value="Genomic_DNA"/>
</dbReference>
<dbReference type="AlphaFoldDB" id="A0A0C9XLD9"/>
<dbReference type="PANTHER" id="PTHR33096">
    <property type="entry name" value="CXC2 DOMAIN-CONTAINING PROTEIN"/>
    <property type="match status" value="1"/>
</dbReference>